<dbReference type="Pfam" id="PF00076">
    <property type="entry name" value="RRM_1"/>
    <property type="match status" value="2"/>
</dbReference>
<dbReference type="FunFam" id="3.30.70.330:FF:000025">
    <property type="entry name" value="RNA-binding protein Musashi homolog 2 isoform X1"/>
    <property type="match status" value="1"/>
</dbReference>
<feature type="region of interest" description="Disordered" evidence="4">
    <location>
        <begin position="1"/>
        <end position="26"/>
    </location>
</feature>
<reference evidence="6" key="1">
    <citation type="submission" date="2022-07" db="EMBL/GenBank/DDBJ databases">
        <title>Phylogenomic reconstructions and comparative analyses of Kickxellomycotina fungi.</title>
        <authorList>
            <person name="Reynolds N.K."/>
            <person name="Stajich J.E."/>
            <person name="Barry K."/>
            <person name="Grigoriev I.V."/>
            <person name="Crous P."/>
            <person name="Smith M.E."/>
        </authorList>
    </citation>
    <scope>NUCLEOTIDE SEQUENCE</scope>
    <source>
        <strain evidence="6">NBRC 32514</strain>
    </source>
</reference>
<feature type="compositionally biased region" description="Basic and acidic residues" evidence="4">
    <location>
        <begin position="157"/>
        <end position="171"/>
    </location>
</feature>
<feature type="compositionally biased region" description="Basic and acidic residues" evidence="4">
    <location>
        <begin position="533"/>
        <end position="557"/>
    </location>
</feature>
<organism evidence="6 7">
    <name type="scientific">Coemansia erecta</name>
    <dbReference type="NCBI Taxonomy" id="147472"/>
    <lineage>
        <taxon>Eukaryota</taxon>
        <taxon>Fungi</taxon>
        <taxon>Fungi incertae sedis</taxon>
        <taxon>Zoopagomycota</taxon>
        <taxon>Kickxellomycotina</taxon>
        <taxon>Kickxellomycetes</taxon>
        <taxon>Kickxellales</taxon>
        <taxon>Kickxellaceae</taxon>
        <taxon>Coemansia</taxon>
    </lineage>
</organism>
<feature type="compositionally biased region" description="Basic and acidic residues" evidence="4">
    <location>
        <begin position="452"/>
        <end position="472"/>
    </location>
</feature>
<sequence length="574" mass="59645">MAGSSNAASGSIYDDPSTGAGGSNGGSYGYDNYSESQWLYNDSQPLQGTASMSDASAAGAGAGADAGGANAYGGYANNGNNASYPMPSSNKDEGKLFVGGLNWETDENRLREYFSRYGNIMDCTIMRDPNTGRPRGFGFVTFDDVSGVNAVLQEPTHTLDGKKIDPKHAIPRENQQGHTRSYNNNNNNNGNYGGGGQNMNNGGGGGGYSSARGNASQGTDPVKDMQGDRIFVGGLPPTASEADMSSGFSQFGNVVDTKLIMDKVTGRSRNYGFLQFDNDDSALAAVKAGNTDGGVQIHGKRVDVRGARYNKPNPMLLNGAAATGQAGAYGMYGYGMMGMMGMPGYGMMAMPGYGVQGATGGDGSQPNAEYMAAMGYGGYYGNMAGYYGGGAQGDGTNPDGSTSVGVDGAAAGVGMDGYYDQSNMNMGYYGGGDGQGNDSGYNNNGGGGGSGNKDDSRGGSSNYDKKQQDRHGGGGSSYSRGGRRHGDDRGRHDRGSRDNGDSSHRSSRRHGDGNDSGRSGRDRQHGDGGSGSRPRDDHRSSRGSRSNRDHDRDRDGSTRSTHGSSSRSRGYKPY</sequence>
<proteinExistence type="predicted"/>
<dbReference type="GO" id="GO:0006417">
    <property type="term" value="P:regulation of translation"/>
    <property type="evidence" value="ECO:0007669"/>
    <property type="project" value="TreeGrafter"/>
</dbReference>
<dbReference type="SMART" id="SM00360">
    <property type="entry name" value="RRM"/>
    <property type="match status" value="2"/>
</dbReference>
<evidence type="ECO:0000256" key="3">
    <source>
        <dbReference type="PROSITE-ProRule" id="PRU00176"/>
    </source>
</evidence>
<dbReference type="SUPFAM" id="SSF54928">
    <property type="entry name" value="RNA-binding domain, RBD"/>
    <property type="match status" value="2"/>
</dbReference>
<accession>A0A9W8CQL4</accession>
<evidence type="ECO:0000256" key="4">
    <source>
        <dbReference type="SAM" id="MobiDB-lite"/>
    </source>
</evidence>
<feature type="compositionally biased region" description="Basic and acidic residues" evidence="4">
    <location>
        <begin position="484"/>
        <end position="526"/>
    </location>
</feature>
<dbReference type="InterPro" id="IPR035979">
    <property type="entry name" value="RBD_domain_sf"/>
</dbReference>
<feature type="domain" description="RRM" evidence="5">
    <location>
        <begin position="94"/>
        <end position="167"/>
    </location>
</feature>
<dbReference type="PANTHER" id="PTHR48032">
    <property type="entry name" value="RNA-BINDING PROTEIN MUSASHI HOMOLOG RBP6"/>
    <property type="match status" value="1"/>
</dbReference>
<keyword evidence="1" id="KW-0677">Repeat</keyword>
<dbReference type="AlphaFoldDB" id="A0A9W8CQL4"/>
<feature type="compositionally biased region" description="Low complexity" evidence="4">
    <location>
        <begin position="558"/>
        <end position="568"/>
    </location>
</feature>
<dbReference type="InterPro" id="IPR000504">
    <property type="entry name" value="RRM_dom"/>
</dbReference>
<protein>
    <recommendedName>
        <fullName evidence="5">RRM domain-containing protein</fullName>
    </recommendedName>
</protein>
<dbReference type="CDD" id="cd12325">
    <property type="entry name" value="RRM1_hnRNPA_hnRNPD_like"/>
    <property type="match status" value="1"/>
</dbReference>
<evidence type="ECO:0000259" key="5">
    <source>
        <dbReference type="PROSITE" id="PS50102"/>
    </source>
</evidence>
<name>A0A9W8CQL4_9FUNG</name>
<dbReference type="PROSITE" id="PS50102">
    <property type="entry name" value="RRM"/>
    <property type="match status" value="2"/>
</dbReference>
<feature type="region of interest" description="Disordered" evidence="4">
    <location>
        <begin position="154"/>
        <end position="227"/>
    </location>
</feature>
<gene>
    <name evidence="6" type="ORF">LPJ53_004732</name>
</gene>
<feature type="compositionally biased region" description="Gly residues" evidence="4">
    <location>
        <begin position="439"/>
        <end position="451"/>
    </location>
</feature>
<evidence type="ECO:0000256" key="1">
    <source>
        <dbReference type="ARBA" id="ARBA00022737"/>
    </source>
</evidence>
<comment type="caution">
    <text evidence="6">The sequence shown here is derived from an EMBL/GenBank/DDBJ whole genome shotgun (WGS) entry which is preliminary data.</text>
</comment>
<dbReference type="GO" id="GO:0003729">
    <property type="term" value="F:mRNA binding"/>
    <property type="evidence" value="ECO:0007669"/>
    <property type="project" value="TreeGrafter"/>
</dbReference>
<dbReference type="PANTHER" id="PTHR48032:SF6">
    <property type="entry name" value="RNA-BINDING (RRM_RBD_RNP MOTIFS) FAMILY PROTEIN"/>
    <property type="match status" value="1"/>
</dbReference>
<feature type="domain" description="RRM" evidence="5">
    <location>
        <begin position="228"/>
        <end position="309"/>
    </location>
</feature>
<keyword evidence="7" id="KW-1185">Reference proteome</keyword>
<dbReference type="Gene3D" id="3.30.70.330">
    <property type="match status" value="2"/>
</dbReference>
<keyword evidence="2 3" id="KW-0694">RNA-binding</keyword>
<evidence type="ECO:0000256" key="2">
    <source>
        <dbReference type="ARBA" id="ARBA00022884"/>
    </source>
</evidence>
<dbReference type="OrthoDB" id="1875751at2759"/>
<feature type="region of interest" description="Disordered" evidence="4">
    <location>
        <begin position="439"/>
        <end position="574"/>
    </location>
</feature>
<evidence type="ECO:0000313" key="7">
    <source>
        <dbReference type="Proteomes" id="UP001149813"/>
    </source>
</evidence>
<evidence type="ECO:0000313" key="6">
    <source>
        <dbReference type="EMBL" id="KAJ1720671.1"/>
    </source>
</evidence>
<dbReference type="EMBL" id="JANBOJ010000236">
    <property type="protein sequence ID" value="KAJ1720671.1"/>
    <property type="molecule type" value="Genomic_DNA"/>
</dbReference>
<feature type="compositionally biased region" description="Gly residues" evidence="4">
    <location>
        <begin position="191"/>
        <end position="208"/>
    </location>
</feature>
<dbReference type="InterPro" id="IPR012677">
    <property type="entry name" value="Nucleotide-bd_a/b_plait_sf"/>
</dbReference>
<dbReference type="Proteomes" id="UP001149813">
    <property type="component" value="Unassembled WGS sequence"/>
</dbReference>